<reference evidence="1" key="2">
    <citation type="submission" date="2021-01" db="EMBL/GenBank/DDBJ databases">
        <authorList>
            <person name="Schikora-Tamarit M.A."/>
        </authorList>
    </citation>
    <scope>NUCLEOTIDE SEQUENCE</scope>
    <source>
        <strain evidence="1">CBS2887</strain>
    </source>
</reference>
<reference evidence="1" key="1">
    <citation type="journal article" date="2021" name="Open Biol.">
        <title>Shared evolutionary footprints suggest mitochondrial oxidative damage underlies multiple complex I losses in fungi.</title>
        <authorList>
            <person name="Schikora-Tamarit M.A."/>
            <person name="Marcet-Houben M."/>
            <person name="Nosek J."/>
            <person name="Gabaldon T."/>
        </authorList>
    </citation>
    <scope>NUCLEOTIDE SEQUENCE</scope>
    <source>
        <strain evidence="1">CBS2887</strain>
    </source>
</reference>
<accession>A0A9P8Q8D9</accession>
<evidence type="ECO:0000313" key="1">
    <source>
        <dbReference type="EMBL" id="KAH3685963.1"/>
    </source>
</evidence>
<dbReference type="Proteomes" id="UP000774326">
    <property type="component" value="Unassembled WGS sequence"/>
</dbReference>
<dbReference type="AlphaFoldDB" id="A0A9P8Q8D9"/>
<protein>
    <submittedName>
        <fullName evidence="1">Uncharacterized protein</fullName>
    </submittedName>
</protein>
<dbReference type="EMBL" id="JAEUBG010001709">
    <property type="protein sequence ID" value="KAH3685963.1"/>
    <property type="molecule type" value="Genomic_DNA"/>
</dbReference>
<comment type="caution">
    <text evidence="1">The sequence shown here is derived from an EMBL/GenBank/DDBJ whole genome shotgun (WGS) entry which is preliminary data.</text>
</comment>
<sequence length="340" mass="37508">MKVRRNPVRSQCTRIITSTEPEVIVIDDSGTDVSDSSFSEINMTSLNSAAEQPATDNSAVPTSRLQLKINFTSGLVKKSKVKFYSKFIGSETELNGVTSNSKAISHPLDSPPPLPLTEAPELINILRGSSGWSLNHASSNDTSPLKQGLKKCNIMGKNKALRPYFPIIGKKVSKSPPPVPSGPLSPIERDTNMRSVQFDRGKPIPISEIIDKLAIPDLYSWINPSLLKFSIQQLKNAIKTSKVEIKQLEVPRLLPIFSEDIPVFVFSVQVCVNDNLIGVGSGLTQLSAEERACFNALRYGCSLSSRGACVPIYQQMRKYQDLTEEEKVNILYRSIMQGRL</sequence>
<gene>
    <name evidence="1" type="ORF">WICPIJ_003056</name>
</gene>
<name>A0A9P8Q8D9_WICPI</name>
<evidence type="ECO:0000313" key="2">
    <source>
        <dbReference type="Proteomes" id="UP000774326"/>
    </source>
</evidence>
<organism evidence="1 2">
    <name type="scientific">Wickerhamomyces pijperi</name>
    <name type="common">Yeast</name>
    <name type="synonym">Pichia pijperi</name>
    <dbReference type="NCBI Taxonomy" id="599730"/>
    <lineage>
        <taxon>Eukaryota</taxon>
        <taxon>Fungi</taxon>
        <taxon>Dikarya</taxon>
        <taxon>Ascomycota</taxon>
        <taxon>Saccharomycotina</taxon>
        <taxon>Saccharomycetes</taxon>
        <taxon>Phaffomycetales</taxon>
        <taxon>Wickerhamomycetaceae</taxon>
        <taxon>Wickerhamomyces</taxon>
    </lineage>
</organism>
<proteinExistence type="predicted"/>
<keyword evidence="2" id="KW-1185">Reference proteome</keyword>